<dbReference type="eggNOG" id="KOG1075">
    <property type="taxonomic scope" value="Eukaryota"/>
</dbReference>
<dbReference type="AlphaFoldDB" id="W5MQY1"/>
<dbReference type="PANTHER" id="PTHR47027">
    <property type="entry name" value="REVERSE TRANSCRIPTASE DOMAIN-CONTAINING PROTEIN"/>
    <property type="match status" value="1"/>
</dbReference>
<dbReference type="CDD" id="cd01650">
    <property type="entry name" value="RT_nLTR_like"/>
    <property type="match status" value="1"/>
</dbReference>
<dbReference type="STRING" id="7918.ENSLOCP00000010790"/>
<dbReference type="EMBL" id="AHAT01002831">
    <property type="status" value="NOT_ANNOTATED_CDS"/>
    <property type="molecule type" value="Genomic_DNA"/>
</dbReference>
<dbReference type="OMA" id="MKIMASC"/>
<reference evidence="5" key="2">
    <citation type="submission" date="2025-08" db="UniProtKB">
        <authorList>
            <consortium name="Ensembl"/>
        </authorList>
    </citation>
    <scope>IDENTIFICATION</scope>
</reference>
<evidence type="ECO:0000313" key="5">
    <source>
        <dbReference type="Ensembl" id="ENSLOCP00000010790.1"/>
    </source>
</evidence>
<evidence type="ECO:0000259" key="4">
    <source>
        <dbReference type="PROSITE" id="PS50878"/>
    </source>
</evidence>
<evidence type="ECO:0000256" key="2">
    <source>
        <dbReference type="ARBA" id="ARBA00012180"/>
    </source>
</evidence>
<feature type="domain" description="Reverse transcriptase" evidence="4">
    <location>
        <begin position="1"/>
        <end position="271"/>
    </location>
</feature>
<accession>W5MQY1</accession>
<reference evidence="5" key="3">
    <citation type="submission" date="2025-09" db="UniProtKB">
        <authorList>
            <consortium name="Ensembl"/>
        </authorList>
    </citation>
    <scope>IDENTIFICATION</scope>
</reference>
<organism evidence="5 6">
    <name type="scientific">Lepisosteus oculatus</name>
    <name type="common">Spotted gar</name>
    <dbReference type="NCBI Taxonomy" id="7918"/>
    <lineage>
        <taxon>Eukaryota</taxon>
        <taxon>Metazoa</taxon>
        <taxon>Chordata</taxon>
        <taxon>Craniata</taxon>
        <taxon>Vertebrata</taxon>
        <taxon>Euteleostomi</taxon>
        <taxon>Actinopterygii</taxon>
        <taxon>Neopterygii</taxon>
        <taxon>Holostei</taxon>
        <taxon>Semionotiformes</taxon>
        <taxon>Lepisosteidae</taxon>
        <taxon>Lepisosteus</taxon>
    </lineage>
</organism>
<dbReference type="SUPFAM" id="SSF56672">
    <property type="entry name" value="DNA/RNA polymerases"/>
    <property type="match status" value="1"/>
</dbReference>
<dbReference type="Proteomes" id="UP000018468">
    <property type="component" value="Linkage group LG2"/>
</dbReference>
<dbReference type="InterPro" id="IPR043502">
    <property type="entry name" value="DNA/RNA_pol_sf"/>
</dbReference>
<evidence type="ECO:0000256" key="3">
    <source>
        <dbReference type="SAM" id="MobiDB-lite"/>
    </source>
</evidence>
<dbReference type="Gene3D" id="3.30.70.270">
    <property type="match status" value="1"/>
</dbReference>
<dbReference type="InterPro" id="IPR000477">
    <property type="entry name" value="RT_dom"/>
</dbReference>
<proteinExistence type="inferred from homology"/>
<feature type="region of interest" description="Disordered" evidence="3">
    <location>
        <begin position="418"/>
        <end position="443"/>
    </location>
</feature>
<dbReference type="InterPro" id="IPR043128">
    <property type="entry name" value="Rev_trsase/Diguanyl_cyclase"/>
</dbReference>
<name>W5MQY1_LEPOC</name>
<sequence length="443" mass="50731">PDDIPAEVWKILGRQGADILVSLFNRITDEGAVPPIWVNRTTVPIWKGKGDVMECSNYRPILLCHAMKIFELVLDARLGKPVSVTMNQYGFVKGCGTTDAIHALLEKHREKNKSVHMEFLDLEKAFEQVPHEFIWHALRLHSVHEAYLLYRNVTSVIQGPVGTSQPFAINVGVHQGSSLSPLFFVLCMVMATANLQAPYPWSLLYADDFFLGDEECQELQHQMQRWKIRLDEHGMRLNTKKTEYMECDPKTDGTIGISGEDLNLKFLGSIISGELARANAAWMKWCQVTGVCDHRIPIGLKAKVYKTVVRPVALHGSECWPATSRHEQALHVMEMRMIQWCLGLTRFDHVFNDDVCQRMGVAPIMENMREGRLRWYGHVMRSGEHIVARTAMRQSPQGRRPQEQPKKRWMDRITEDMQKVNVAPEDTCDPVQWREESNQITTS</sequence>
<evidence type="ECO:0000313" key="6">
    <source>
        <dbReference type="Proteomes" id="UP000018468"/>
    </source>
</evidence>
<dbReference type="EC" id="3.1.26.4" evidence="2"/>
<evidence type="ECO:0000256" key="1">
    <source>
        <dbReference type="ARBA" id="ARBA00010879"/>
    </source>
</evidence>
<dbReference type="Pfam" id="PF00078">
    <property type="entry name" value="RVT_1"/>
    <property type="match status" value="1"/>
</dbReference>
<dbReference type="InParanoid" id="W5MQY1"/>
<comment type="similarity">
    <text evidence="1">Belongs to the beta type-B retroviral polymerase family. HERV class-II K(HML-2) pol subfamily.</text>
</comment>
<dbReference type="GeneTree" id="ENSGT00940000164961"/>
<dbReference type="Ensembl" id="ENSLOCT00000010805.1">
    <property type="protein sequence ID" value="ENSLOCP00000010790.1"/>
    <property type="gene ID" value="ENSLOCG00000008864.1"/>
</dbReference>
<keyword evidence="6" id="KW-1185">Reference proteome</keyword>
<dbReference type="PANTHER" id="PTHR47027:SF28">
    <property type="entry name" value="ENDONUCLEASE-REVERSE TRANSCRIPTASE"/>
    <property type="match status" value="1"/>
</dbReference>
<reference evidence="6" key="1">
    <citation type="submission" date="2011-12" db="EMBL/GenBank/DDBJ databases">
        <title>The Draft Genome of Lepisosteus oculatus.</title>
        <authorList>
            <consortium name="The Broad Institute Genome Assembly &amp; Analysis Group"/>
            <consortium name="Computational R&amp;D Group"/>
            <consortium name="and Sequencing Platform"/>
            <person name="Di Palma F."/>
            <person name="Alfoldi J."/>
            <person name="Johnson J."/>
            <person name="Berlin A."/>
            <person name="Gnerre S."/>
            <person name="Jaffe D."/>
            <person name="MacCallum I."/>
            <person name="Young S."/>
            <person name="Walker B.J."/>
            <person name="Lander E.S."/>
            <person name="Lindblad-Toh K."/>
        </authorList>
    </citation>
    <scope>NUCLEOTIDE SEQUENCE [LARGE SCALE GENOMIC DNA]</scope>
</reference>
<protein>
    <recommendedName>
        <fullName evidence="2">ribonuclease H</fullName>
        <ecNumber evidence="2">3.1.26.4</ecNumber>
    </recommendedName>
</protein>
<dbReference type="HOGENOM" id="CLU_000680_32_6_1"/>
<dbReference type="PROSITE" id="PS50878">
    <property type="entry name" value="RT_POL"/>
    <property type="match status" value="1"/>
</dbReference>
<dbReference type="GO" id="GO:0004523">
    <property type="term" value="F:RNA-DNA hybrid ribonuclease activity"/>
    <property type="evidence" value="ECO:0007669"/>
    <property type="project" value="UniProtKB-EC"/>
</dbReference>